<sequence length="335" mass="37906">MGFRFRKSINLGMGFRINMSKSGPGFSWGGKGFRLTKTAKGNIRGTAYIPGTGLSYQKEFKNPLASGLEKTSKAKQSSRIENSIKEQTYENVRNYKVDFGQIHSTALEEIIQKSEAKRPYRLLGLILSIGGIFLFFINHYLIALTLIGAILYFYKKEGDDIKIDYDFTEDSQKEYDLTQKLLAGILESDQVFFIDRLGEYGDKLVILERSPIRLDNKLPGKISTNVEVTSLRANDIGLSFLPDALLFDKNASYKAVSYEDMDVDLRSDEFAERGKVADDASIIGKTYIHTNKNGEPDRRYKENPEITLVEYGILEMKNSDFDFMIGFSDTIIDGK</sequence>
<organism evidence="3 4">
    <name type="scientific">Anaerococcus tetradius</name>
    <dbReference type="NCBI Taxonomy" id="33036"/>
    <lineage>
        <taxon>Bacteria</taxon>
        <taxon>Bacillati</taxon>
        <taxon>Bacillota</taxon>
        <taxon>Tissierellia</taxon>
        <taxon>Tissierellales</taxon>
        <taxon>Peptoniphilaceae</taxon>
        <taxon>Anaerococcus</taxon>
    </lineage>
</organism>
<protein>
    <recommendedName>
        <fullName evidence="2">DUF4236 domain-containing protein</fullName>
    </recommendedName>
</protein>
<keyword evidence="1" id="KW-1133">Transmembrane helix</keyword>
<feature type="transmembrane region" description="Helical" evidence="1">
    <location>
        <begin position="122"/>
        <end position="154"/>
    </location>
</feature>
<accession>A0A133KI43</accession>
<dbReference type="AlphaFoldDB" id="A0A133KI43"/>
<dbReference type="RefSeq" id="WP_060928941.1">
    <property type="nucleotide sequence ID" value="NZ_KQ955248.1"/>
</dbReference>
<evidence type="ECO:0000256" key="1">
    <source>
        <dbReference type="SAM" id="Phobius"/>
    </source>
</evidence>
<keyword evidence="1" id="KW-0472">Membrane</keyword>
<dbReference type="OrthoDB" id="983149at2"/>
<dbReference type="InterPro" id="IPR025330">
    <property type="entry name" value="DUF4236"/>
</dbReference>
<dbReference type="EMBL" id="LRPM01000005">
    <property type="protein sequence ID" value="KWZ79225.1"/>
    <property type="molecule type" value="Genomic_DNA"/>
</dbReference>
<dbReference type="PATRIC" id="fig|33036.3.peg.286"/>
<reference evidence="4" key="1">
    <citation type="submission" date="2016-01" db="EMBL/GenBank/DDBJ databases">
        <authorList>
            <person name="Mitreva M."/>
            <person name="Pepin K.H."/>
            <person name="Mihindukulasuriya K.A."/>
            <person name="Fulton R."/>
            <person name="Fronick C."/>
            <person name="O'Laughlin M."/>
            <person name="Miner T."/>
            <person name="Herter B."/>
            <person name="Rosa B.A."/>
            <person name="Cordes M."/>
            <person name="Tomlinson C."/>
            <person name="Wollam A."/>
            <person name="Palsikar V.B."/>
            <person name="Mardis E.R."/>
            <person name="Wilson R.K."/>
        </authorList>
    </citation>
    <scope>NUCLEOTIDE SEQUENCE [LARGE SCALE GENOMIC DNA]</scope>
    <source>
        <strain evidence="4">MJR8151</strain>
    </source>
</reference>
<keyword evidence="1" id="KW-0812">Transmembrane</keyword>
<dbReference type="Proteomes" id="UP000070383">
    <property type="component" value="Unassembled WGS sequence"/>
</dbReference>
<evidence type="ECO:0000313" key="4">
    <source>
        <dbReference type="Proteomes" id="UP000070383"/>
    </source>
</evidence>
<feature type="domain" description="DUF4236" evidence="2">
    <location>
        <begin position="3"/>
        <end position="56"/>
    </location>
</feature>
<dbReference type="Pfam" id="PF14020">
    <property type="entry name" value="DUF4236"/>
    <property type="match status" value="1"/>
</dbReference>
<gene>
    <name evidence="3" type="ORF">HMPREF3200_00283</name>
</gene>
<evidence type="ECO:0000259" key="2">
    <source>
        <dbReference type="Pfam" id="PF14020"/>
    </source>
</evidence>
<dbReference type="STRING" id="33036.HMPREF3200_00283"/>
<keyword evidence="4" id="KW-1185">Reference proteome</keyword>
<comment type="caution">
    <text evidence="3">The sequence shown here is derived from an EMBL/GenBank/DDBJ whole genome shotgun (WGS) entry which is preliminary data.</text>
</comment>
<evidence type="ECO:0000313" key="3">
    <source>
        <dbReference type="EMBL" id="KWZ79225.1"/>
    </source>
</evidence>
<proteinExistence type="predicted"/>
<name>A0A133KI43_9FIRM</name>